<accession>A0AAE2ZKM7</accession>
<dbReference type="Gene3D" id="1.10.10.60">
    <property type="entry name" value="Homeodomain-like"/>
    <property type="match status" value="1"/>
</dbReference>
<comment type="caution">
    <text evidence="5">The sequence shown here is derived from an EMBL/GenBank/DDBJ whole genome shotgun (WGS) entry which is preliminary data.</text>
</comment>
<dbReference type="InterPro" id="IPR020449">
    <property type="entry name" value="Tscrpt_reg_AraC-type_HTH"/>
</dbReference>
<evidence type="ECO:0000313" key="6">
    <source>
        <dbReference type="Proteomes" id="UP001196509"/>
    </source>
</evidence>
<evidence type="ECO:0000256" key="2">
    <source>
        <dbReference type="ARBA" id="ARBA00023125"/>
    </source>
</evidence>
<dbReference type="Proteomes" id="UP001196509">
    <property type="component" value="Unassembled WGS sequence"/>
</dbReference>
<dbReference type="GO" id="GO:0003700">
    <property type="term" value="F:DNA-binding transcription factor activity"/>
    <property type="evidence" value="ECO:0007669"/>
    <property type="project" value="InterPro"/>
</dbReference>
<dbReference type="PANTHER" id="PTHR46796:SF6">
    <property type="entry name" value="ARAC SUBFAMILY"/>
    <property type="match status" value="1"/>
</dbReference>
<proteinExistence type="predicted"/>
<dbReference type="GO" id="GO:0043565">
    <property type="term" value="F:sequence-specific DNA binding"/>
    <property type="evidence" value="ECO:0007669"/>
    <property type="project" value="InterPro"/>
</dbReference>
<dbReference type="AlphaFoldDB" id="A0AAE2ZKM7"/>
<dbReference type="EMBL" id="JAICBX010000001">
    <property type="protein sequence ID" value="MBW8636310.1"/>
    <property type="molecule type" value="Genomic_DNA"/>
</dbReference>
<organism evidence="5 6">
    <name type="scientific">Flavimaribacter sediminis</name>
    <dbReference type="NCBI Taxonomy" id="2865987"/>
    <lineage>
        <taxon>Bacteria</taxon>
        <taxon>Pseudomonadati</taxon>
        <taxon>Pseudomonadota</taxon>
        <taxon>Alphaproteobacteria</taxon>
        <taxon>Hyphomicrobiales</taxon>
        <taxon>Rhizobiaceae</taxon>
        <taxon>Flavimaribacter</taxon>
    </lineage>
</organism>
<keyword evidence="3" id="KW-0804">Transcription</keyword>
<sequence>MSDGKRVPFFLLDKSIVGKDHLFDAWREQVQDFYDVEPCFEDEGASENVRAWLVGSLVFSNVTLSKQSISRHSGHVEKTGNYLSLQVYRSGSCRGICHDVSFEMVPGEVHIFDFSRERYLHCSHSVSTGVIIPHEAVGYDPGRHPPHIMFPRGAAITHLLQQCLFAILKQAPLILERDANSIKDGFCDLLKGLLQLSPDDEHAAATYEEARRKAMRSYLDKNLADPDLDVDRLSKEFDVSKPTVYRDFAEAGGLAQYIKQRRLDRAYLLLVSGPLRYGKIREVAARIGFDDPARFSKLFRQRFGVAPSSVRSAVKPQTDRNSARRDAARPYIGDWFKGIT</sequence>
<dbReference type="InterPro" id="IPR009057">
    <property type="entry name" value="Homeodomain-like_sf"/>
</dbReference>
<dbReference type="RefSeq" id="WP_220227004.1">
    <property type="nucleotide sequence ID" value="NZ_JAICBX010000001.1"/>
</dbReference>
<dbReference type="PRINTS" id="PR00032">
    <property type="entry name" value="HTHARAC"/>
</dbReference>
<name>A0AAE2ZKM7_9HYPH</name>
<dbReference type="PANTHER" id="PTHR46796">
    <property type="entry name" value="HTH-TYPE TRANSCRIPTIONAL ACTIVATOR RHAS-RELATED"/>
    <property type="match status" value="1"/>
</dbReference>
<protein>
    <submittedName>
        <fullName evidence="5">AraC family transcriptional regulator</fullName>
    </submittedName>
</protein>
<feature type="domain" description="HTH araC/xylS-type" evidence="4">
    <location>
        <begin position="213"/>
        <end position="313"/>
    </location>
</feature>
<keyword evidence="1" id="KW-0805">Transcription regulation</keyword>
<evidence type="ECO:0000313" key="5">
    <source>
        <dbReference type="EMBL" id="MBW8636310.1"/>
    </source>
</evidence>
<dbReference type="InterPro" id="IPR018060">
    <property type="entry name" value="HTH_AraC"/>
</dbReference>
<evidence type="ECO:0000256" key="1">
    <source>
        <dbReference type="ARBA" id="ARBA00023015"/>
    </source>
</evidence>
<dbReference type="InterPro" id="IPR050204">
    <property type="entry name" value="AraC_XylS_family_regulators"/>
</dbReference>
<evidence type="ECO:0000259" key="4">
    <source>
        <dbReference type="PROSITE" id="PS01124"/>
    </source>
</evidence>
<evidence type="ECO:0000256" key="3">
    <source>
        <dbReference type="ARBA" id="ARBA00023163"/>
    </source>
</evidence>
<keyword evidence="6" id="KW-1185">Reference proteome</keyword>
<reference evidence="5" key="1">
    <citation type="submission" date="2021-08" db="EMBL/GenBank/DDBJ databases">
        <title>Hoeflea bacterium WL0058 sp. nov., isolated from the sediment.</title>
        <authorList>
            <person name="Wang L."/>
            <person name="Zhang D."/>
        </authorList>
    </citation>
    <scope>NUCLEOTIDE SEQUENCE</scope>
    <source>
        <strain evidence="5">WL0058</strain>
    </source>
</reference>
<keyword evidence="2" id="KW-0238">DNA-binding</keyword>
<dbReference type="SMART" id="SM00342">
    <property type="entry name" value="HTH_ARAC"/>
    <property type="match status" value="1"/>
</dbReference>
<dbReference type="PROSITE" id="PS01124">
    <property type="entry name" value="HTH_ARAC_FAMILY_2"/>
    <property type="match status" value="1"/>
</dbReference>
<gene>
    <name evidence="5" type="ORF">K1W69_03840</name>
</gene>
<dbReference type="SUPFAM" id="SSF46689">
    <property type="entry name" value="Homeodomain-like"/>
    <property type="match status" value="1"/>
</dbReference>
<dbReference type="Pfam" id="PF12833">
    <property type="entry name" value="HTH_18"/>
    <property type="match status" value="1"/>
</dbReference>